<dbReference type="PROSITE" id="PS00211">
    <property type="entry name" value="ABC_TRANSPORTER_1"/>
    <property type="match status" value="1"/>
</dbReference>
<dbReference type="Pfam" id="PF00005">
    <property type="entry name" value="ABC_tran"/>
    <property type="match status" value="1"/>
</dbReference>
<dbReference type="InterPro" id="IPR036640">
    <property type="entry name" value="ABC1_TM_sf"/>
</dbReference>
<dbReference type="Gene3D" id="1.20.1560.10">
    <property type="entry name" value="ABC transporter type 1, transmembrane domain"/>
    <property type="match status" value="1"/>
</dbReference>
<evidence type="ECO:0000256" key="2">
    <source>
        <dbReference type="ARBA" id="ARBA00022692"/>
    </source>
</evidence>
<name>A0A5E3ZXZ4_9ACTN</name>
<dbReference type="SUPFAM" id="SSF52540">
    <property type="entry name" value="P-loop containing nucleoside triphosphate hydrolases"/>
    <property type="match status" value="1"/>
</dbReference>
<dbReference type="GO" id="GO:0005886">
    <property type="term" value="C:plasma membrane"/>
    <property type="evidence" value="ECO:0007669"/>
    <property type="project" value="UniProtKB-SubCell"/>
</dbReference>
<keyword evidence="4 10" id="KW-0067">ATP-binding</keyword>
<dbReference type="NCBIfam" id="TIGR02868">
    <property type="entry name" value="CydC"/>
    <property type="match status" value="1"/>
</dbReference>
<dbReference type="GO" id="GO:0016887">
    <property type="term" value="F:ATP hydrolysis activity"/>
    <property type="evidence" value="ECO:0007669"/>
    <property type="project" value="InterPro"/>
</dbReference>
<dbReference type="PROSITE" id="PS50893">
    <property type="entry name" value="ABC_TRANSPORTER_2"/>
    <property type="match status" value="1"/>
</dbReference>
<dbReference type="PANTHER" id="PTHR24221:SF653">
    <property type="entry name" value="TRANSPORT ATP-BINDING PROTEIN CYDC"/>
    <property type="match status" value="1"/>
</dbReference>
<keyword evidence="11" id="KW-1185">Reference proteome</keyword>
<keyword evidence="5 7" id="KW-1133">Transmembrane helix</keyword>
<dbReference type="EMBL" id="LR584267">
    <property type="protein sequence ID" value="VHO01180.1"/>
    <property type="molecule type" value="Genomic_DNA"/>
</dbReference>
<dbReference type="InterPro" id="IPR011527">
    <property type="entry name" value="ABC1_TM_dom"/>
</dbReference>
<dbReference type="InterPro" id="IPR014223">
    <property type="entry name" value="ABC_CydC/D"/>
</dbReference>
<dbReference type="Pfam" id="PF00664">
    <property type="entry name" value="ABC_membrane"/>
    <property type="match status" value="1"/>
</dbReference>
<feature type="transmembrane region" description="Helical" evidence="7">
    <location>
        <begin position="20"/>
        <end position="44"/>
    </location>
</feature>
<keyword evidence="2 7" id="KW-0812">Transmembrane</keyword>
<dbReference type="GO" id="GO:0045454">
    <property type="term" value="P:cell redox homeostasis"/>
    <property type="evidence" value="ECO:0007669"/>
    <property type="project" value="InterPro"/>
</dbReference>
<dbReference type="PANTHER" id="PTHR24221">
    <property type="entry name" value="ATP-BINDING CASSETTE SUB-FAMILY B"/>
    <property type="match status" value="1"/>
</dbReference>
<keyword evidence="3" id="KW-0547">Nucleotide-binding</keyword>
<gene>
    <name evidence="10" type="ORF">LC603019_01221</name>
</gene>
<evidence type="ECO:0000256" key="5">
    <source>
        <dbReference type="ARBA" id="ARBA00022989"/>
    </source>
</evidence>
<feature type="transmembrane region" description="Helical" evidence="7">
    <location>
        <begin position="129"/>
        <end position="151"/>
    </location>
</feature>
<dbReference type="Gene3D" id="3.40.50.300">
    <property type="entry name" value="P-loop containing nucleotide triphosphate hydrolases"/>
    <property type="match status" value="1"/>
</dbReference>
<dbReference type="SMART" id="SM00382">
    <property type="entry name" value="AAA"/>
    <property type="match status" value="1"/>
</dbReference>
<dbReference type="GO" id="GO:0005524">
    <property type="term" value="F:ATP binding"/>
    <property type="evidence" value="ECO:0007669"/>
    <property type="project" value="UniProtKB-KW"/>
</dbReference>
<dbReference type="Proteomes" id="UP000324288">
    <property type="component" value="Chromosome"/>
</dbReference>
<dbReference type="GO" id="GO:0140359">
    <property type="term" value="F:ABC-type transporter activity"/>
    <property type="evidence" value="ECO:0007669"/>
    <property type="project" value="InterPro"/>
</dbReference>
<dbReference type="InterPro" id="IPR003593">
    <property type="entry name" value="AAA+_ATPase"/>
</dbReference>
<feature type="transmembrane region" description="Helical" evidence="7">
    <location>
        <begin position="50"/>
        <end position="72"/>
    </location>
</feature>
<dbReference type="InterPro" id="IPR017871">
    <property type="entry name" value="ABC_transporter-like_CS"/>
</dbReference>
<evidence type="ECO:0000313" key="11">
    <source>
        <dbReference type="Proteomes" id="UP000324288"/>
    </source>
</evidence>
<feature type="transmembrane region" description="Helical" evidence="7">
    <location>
        <begin position="157"/>
        <end position="178"/>
    </location>
</feature>
<evidence type="ECO:0000259" key="9">
    <source>
        <dbReference type="PROSITE" id="PS50929"/>
    </source>
</evidence>
<dbReference type="AlphaFoldDB" id="A0A5E3ZXZ4"/>
<feature type="transmembrane region" description="Helical" evidence="7">
    <location>
        <begin position="241"/>
        <end position="267"/>
    </location>
</feature>
<dbReference type="GO" id="GO:0034775">
    <property type="term" value="P:glutathione transmembrane transport"/>
    <property type="evidence" value="ECO:0007669"/>
    <property type="project" value="InterPro"/>
</dbReference>
<sequence length="569" mass="60628">MNELRFAFDLLRMNKWRVALAVIMGSITLLAALSLAGLSAWLIARTWQKPLVAAITVSVTCVRALGVSRGLFRYLDRLASHKVALGGLVNARETIYQRLAAGDPTVVLRMRKGDFLARLGSDVDDVGDLIVRAIIPACVALVLDVVAVVWMSILSPWAGLVLAITLLLAGVLVPWLSARSYTAAEEARAEAEHDLYSDVVTVMDHAPELAVAGRLDTVIDSADRAGQRSLREEDRSAVPNAIASAIGPVATWLTVLACLIMGIILYAQNGAGVTFAETTAMQPTTLLVMALLPLAAFEASDQLPTAAQQYVQSRASLRRLRELLTPPRTTEGTPVPADASAGTPAVQVENLVAGWDSVHPLNEPLSVQLQPGERVVIVGPSGIGKTTLLSTMAGLLPALNGSTHIHGVDVSTAEETSLRATVGVFPEDAHLFDTTVLENLHVVTGDLTEDAAVAALQKVGLGEWLDNLPAGVHTQLVGGAEAVSGGERRRILLARALVSQRPVVFLDEPTEHMDAVDVTVMMQRILAADDIFTPDQAVVVVTHVLPDHLPEGVQVMSVEPTPERRLLTV</sequence>
<feature type="domain" description="ABC transporter" evidence="8">
    <location>
        <begin position="346"/>
        <end position="569"/>
    </location>
</feature>
<evidence type="ECO:0000256" key="6">
    <source>
        <dbReference type="ARBA" id="ARBA00023136"/>
    </source>
</evidence>
<evidence type="ECO:0000259" key="8">
    <source>
        <dbReference type="PROSITE" id="PS50893"/>
    </source>
</evidence>
<reference evidence="10 11" key="1">
    <citation type="submission" date="2019-04" db="EMBL/GenBank/DDBJ databases">
        <authorList>
            <person name="Seth-Smith MB H."/>
            <person name="Seth-Smith H."/>
        </authorList>
    </citation>
    <scope>NUCLEOTIDE SEQUENCE [LARGE SCALE GENOMIC DNA]</scope>
    <source>
        <strain evidence="10">USB-603019</strain>
    </source>
</reference>
<proteinExistence type="predicted"/>
<comment type="subcellular location">
    <subcellularLocation>
        <location evidence="1">Cell membrane</location>
        <topology evidence="1">Multi-pass membrane protein</topology>
    </subcellularLocation>
</comment>
<protein>
    <submittedName>
        <fullName evidence="10">Putative ABC transporter ATP-binding protein</fullName>
    </submittedName>
</protein>
<evidence type="ECO:0000256" key="3">
    <source>
        <dbReference type="ARBA" id="ARBA00022741"/>
    </source>
</evidence>
<evidence type="ECO:0000256" key="1">
    <source>
        <dbReference type="ARBA" id="ARBA00004651"/>
    </source>
</evidence>
<dbReference type="PROSITE" id="PS50929">
    <property type="entry name" value="ABC_TM1F"/>
    <property type="match status" value="1"/>
</dbReference>
<dbReference type="InterPro" id="IPR003439">
    <property type="entry name" value="ABC_transporter-like_ATP-bd"/>
</dbReference>
<evidence type="ECO:0000313" key="10">
    <source>
        <dbReference type="EMBL" id="VHO01180.1"/>
    </source>
</evidence>
<accession>A0A5E3ZXZ4</accession>
<dbReference type="InterPro" id="IPR027417">
    <property type="entry name" value="P-loop_NTPase"/>
</dbReference>
<dbReference type="InterPro" id="IPR039421">
    <property type="entry name" value="Type_1_exporter"/>
</dbReference>
<evidence type="ECO:0000256" key="7">
    <source>
        <dbReference type="SAM" id="Phobius"/>
    </source>
</evidence>
<organism evidence="10 11">
    <name type="scientific">Lawsonella clevelandensis</name>
    <dbReference type="NCBI Taxonomy" id="1528099"/>
    <lineage>
        <taxon>Bacteria</taxon>
        <taxon>Bacillati</taxon>
        <taxon>Actinomycetota</taxon>
        <taxon>Actinomycetes</taxon>
        <taxon>Mycobacteriales</taxon>
        <taxon>Lawsonellaceae</taxon>
        <taxon>Lawsonella</taxon>
    </lineage>
</organism>
<evidence type="ECO:0000256" key="4">
    <source>
        <dbReference type="ARBA" id="ARBA00022840"/>
    </source>
</evidence>
<feature type="domain" description="ABC transmembrane type-1" evidence="9">
    <location>
        <begin position="19"/>
        <end position="312"/>
    </location>
</feature>
<dbReference type="GO" id="GO:0034040">
    <property type="term" value="F:ATPase-coupled lipid transmembrane transporter activity"/>
    <property type="evidence" value="ECO:0007669"/>
    <property type="project" value="TreeGrafter"/>
</dbReference>
<dbReference type="RefSeq" id="WP_148417751.1">
    <property type="nucleotide sequence ID" value="NZ_LR584267.1"/>
</dbReference>
<dbReference type="SUPFAM" id="SSF90123">
    <property type="entry name" value="ABC transporter transmembrane region"/>
    <property type="match status" value="1"/>
</dbReference>
<keyword evidence="6 7" id="KW-0472">Membrane</keyword>